<feature type="non-terminal residue" evidence="2">
    <location>
        <position position="1"/>
    </location>
</feature>
<sequence length="227" mass="26650">LLVDLIFFSFQKCDINRLDFFSIIQDSPLHKKLIEACRTLNFKFEATFEDVSPVIKLPKTWNDYLMSLTKKNRHEIRRKMRRLEEAGDINIETTNTQNLRERISTFFALMIENKEKKKFLTSDRKKFMSEIISDAIQNDYGDLNFLTVNGSYVATSFYFVQDSKISVYNSGFDQSFSELSVGLLNHVLNIKKRIDTFAEVDFLRGGENYKFRLGCESKNLIKIEIRE</sequence>
<feature type="domain" description="BioF2-like acetyltransferase" evidence="1">
    <location>
        <begin position="70"/>
        <end position="210"/>
    </location>
</feature>
<evidence type="ECO:0000259" key="1">
    <source>
        <dbReference type="Pfam" id="PF13480"/>
    </source>
</evidence>
<gene>
    <name evidence="2" type="ORF">METZ01_LOCUS372906</name>
</gene>
<dbReference type="InterPro" id="IPR016181">
    <property type="entry name" value="Acyl_CoA_acyltransferase"/>
</dbReference>
<dbReference type="InterPro" id="IPR038740">
    <property type="entry name" value="BioF2-like_GNAT_dom"/>
</dbReference>
<protein>
    <recommendedName>
        <fullName evidence="1">BioF2-like acetyltransferase domain-containing protein</fullName>
    </recommendedName>
</protein>
<organism evidence="2">
    <name type="scientific">marine metagenome</name>
    <dbReference type="NCBI Taxonomy" id="408172"/>
    <lineage>
        <taxon>unclassified sequences</taxon>
        <taxon>metagenomes</taxon>
        <taxon>ecological metagenomes</taxon>
    </lineage>
</organism>
<proteinExistence type="predicted"/>
<name>A0A382TE35_9ZZZZ</name>
<dbReference type="Gene3D" id="3.40.630.30">
    <property type="match status" value="1"/>
</dbReference>
<dbReference type="EMBL" id="UINC01135729">
    <property type="protein sequence ID" value="SVD20052.1"/>
    <property type="molecule type" value="Genomic_DNA"/>
</dbReference>
<dbReference type="Pfam" id="PF13480">
    <property type="entry name" value="Acetyltransf_6"/>
    <property type="match status" value="1"/>
</dbReference>
<reference evidence="2" key="1">
    <citation type="submission" date="2018-05" db="EMBL/GenBank/DDBJ databases">
        <authorList>
            <person name="Lanie J.A."/>
            <person name="Ng W.-L."/>
            <person name="Kazmierczak K.M."/>
            <person name="Andrzejewski T.M."/>
            <person name="Davidsen T.M."/>
            <person name="Wayne K.J."/>
            <person name="Tettelin H."/>
            <person name="Glass J.I."/>
            <person name="Rusch D."/>
            <person name="Podicherti R."/>
            <person name="Tsui H.-C.T."/>
            <person name="Winkler M.E."/>
        </authorList>
    </citation>
    <scope>NUCLEOTIDE SEQUENCE</scope>
</reference>
<dbReference type="AlphaFoldDB" id="A0A382TE35"/>
<dbReference type="SUPFAM" id="SSF55729">
    <property type="entry name" value="Acyl-CoA N-acyltransferases (Nat)"/>
    <property type="match status" value="1"/>
</dbReference>
<evidence type="ECO:0000313" key="2">
    <source>
        <dbReference type="EMBL" id="SVD20052.1"/>
    </source>
</evidence>
<accession>A0A382TE35</accession>